<protein>
    <submittedName>
        <fullName evidence="2">Uncharacterized protein</fullName>
    </submittedName>
</protein>
<gene>
    <name evidence="2" type="ORF">ACFSUN_16635</name>
</gene>
<feature type="transmembrane region" description="Helical" evidence="1">
    <location>
        <begin position="7"/>
        <end position="25"/>
    </location>
</feature>
<dbReference type="Proteomes" id="UP001597451">
    <property type="component" value="Unassembled WGS sequence"/>
</dbReference>
<dbReference type="EMBL" id="JBHUMX010000042">
    <property type="protein sequence ID" value="MFD2630415.1"/>
    <property type="molecule type" value="Genomic_DNA"/>
</dbReference>
<reference evidence="3" key="1">
    <citation type="journal article" date="2019" name="Int. J. Syst. Evol. Microbiol.">
        <title>The Global Catalogue of Microorganisms (GCM) 10K type strain sequencing project: providing services to taxonomists for standard genome sequencing and annotation.</title>
        <authorList>
            <consortium name="The Broad Institute Genomics Platform"/>
            <consortium name="The Broad Institute Genome Sequencing Center for Infectious Disease"/>
            <person name="Wu L."/>
            <person name="Ma J."/>
        </authorList>
    </citation>
    <scope>NUCLEOTIDE SEQUENCE [LARGE SCALE GENOMIC DNA]</scope>
    <source>
        <strain evidence="3">TISTR 1858</strain>
    </source>
</reference>
<evidence type="ECO:0000313" key="2">
    <source>
        <dbReference type="EMBL" id="MFD2630415.1"/>
    </source>
</evidence>
<keyword evidence="1" id="KW-1133">Transmembrane helix</keyword>
<feature type="transmembrane region" description="Helical" evidence="1">
    <location>
        <begin position="79"/>
        <end position="97"/>
    </location>
</feature>
<keyword evidence="3" id="KW-1185">Reference proteome</keyword>
<proteinExistence type="predicted"/>
<organism evidence="2 3">
    <name type="scientific">Oceanobacillus kapialis</name>
    <dbReference type="NCBI Taxonomy" id="481353"/>
    <lineage>
        <taxon>Bacteria</taxon>
        <taxon>Bacillati</taxon>
        <taxon>Bacillota</taxon>
        <taxon>Bacilli</taxon>
        <taxon>Bacillales</taxon>
        <taxon>Bacillaceae</taxon>
        <taxon>Oceanobacillus</taxon>
    </lineage>
</organism>
<comment type="caution">
    <text evidence="2">The sequence shown here is derived from an EMBL/GenBank/DDBJ whole genome shotgun (WGS) entry which is preliminary data.</text>
</comment>
<keyword evidence="1" id="KW-0472">Membrane</keyword>
<evidence type="ECO:0000313" key="3">
    <source>
        <dbReference type="Proteomes" id="UP001597451"/>
    </source>
</evidence>
<accession>A0ABW5Q4A1</accession>
<feature type="transmembrane region" description="Helical" evidence="1">
    <location>
        <begin position="45"/>
        <end position="67"/>
    </location>
</feature>
<dbReference type="RefSeq" id="WP_379563651.1">
    <property type="nucleotide sequence ID" value="NZ_JBHUMX010000042.1"/>
</dbReference>
<name>A0ABW5Q4A1_9BACI</name>
<keyword evidence="1" id="KW-0812">Transmembrane</keyword>
<sequence>MIKSKKLFYSAVILYVISIVLNFPFPHENPYGETISSIVNIPIETVNGLQVVGVITLVILISSLVLLAMSLNKYHVRSVLIAIVISMSLPMMLVTLYQNTLATGVYAISYDQENSHCEFEMVDESTLHGKCELPFENHRGSVNEFTVEFKESYATDRDVPMETLMNQNAPYEVKLDEHDQETITIEADIDVSNMENYIEDGFTRYVSIVIRSGDQIRKL</sequence>
<evidence type="ECO:0000256" key="1">
    <source>
        <dbReference type="SAM" id="Phobius"/>
    </source>
</evidence>